<dbReference type="Gene3D" id="1.10.287.630">
    <property type="entry name" value="Helix hairpin bin"/>
    <property type="match status" value="1"/>
</dbReference>
<dbReference type="InterPro" id="IPR050866">
    <property type="entry name" value="CNG_cation_channel"/>
</dbReference>
<keyword evidence="6 10" id="KW-0472">Membrane</keyword>
<dbReference type="InterPro" id="IPR005821">
    <property type="entry name" value="Ion_trans_dom"/>
</dbReference>
<evidence type="ECO:0000259" key="11">
    <source>
        <dbReference type="PROSITE" id="PS50042"/>
    </source>
</evidence>
<feature type="compositionally biased region" description="Polar residues" evidence="9">
    <location>
        <begin position="1"/>
        <end position="11"/>
    </location>
</feature>
<evidence type="ECO:0000256" key="10">
    <source>
        <dbReference type="SAM" id="Phobius"/>
    </source>
</evidence>
<keyword evidence="8" id="KW-0407">Ion channel</keyword>
<dbReference type="InterPro" id="IPR000595">
    <property type="entry name" value="cNMP-bd_dom"/>
</dbReference>
<feature type="compositionally biased region" description="Basic and acidic residues" evidence="9">
    <location>
        <begin position="205"/>
        <end position="219"/>
    </location>
</feature>
<dbReference type="SMART" id="SM00100">
    <property type="entry name" value="cNMP"/>
    <property type="match status" value="1"/>
</dbReference>
<dbReference type="PROSITE" id="PS50042">
    <property type="entry name" value="CNMP_BINDING_3"/>
    <property type="match status" value="1"/>
</dbReference>
<evidence type="ECO:0000256" key="7">
    <source>
        <dbReference type="ARBA" id="ARBA00023286"/>
    </source>
</evidence>
<evidence type="ECO:0000256" key="9">
    <source>
        <dbReference type="SAM" id="MobiDB-lite"/>
    </source>
</evidence>
<proteinExistence type="predicted"/>
<dbReference type="PANTHER" id="PTHR45638:SF11">
    <property type="entry name" value="CYCLIC NUCLEOTIDE-GATED CATION CHANNEL SUBUNIT A"/>
    <property type="match status" value="1"/>
</dbReference>
<dbReference type="GO" id="GO:0005221">
    <property type="term" value="F:intracellularly cyclic nucleotide-activated monoatomic cation channel activity"/>
    <property type="evidence" value="ECO:0007669"/>
    <property type="project" value="InterPro"/>
</dbReference>
<protein>
    <recommendedName>
        <fullName evidence="11">Cyclic nucleotide-binding domain-containing protein</fullName>
    </recommendedName>
</protein>
<feature type="transmembrane region" description="Helical" evidence="10">
    <location>
        <begin position="427"/>
        <end position="447"/>
    </location>
</feature>
<dbReference type="Gene3D" id="2.60.120.10">
    <property type="entry name" value="Jelly Rolls"/>
    <property type="match status" value="1"/>
</dbReference>
<keyword evidence="7" id="KW-1071">Ligand-gated ion channel</keyword>
<dbReference type="InterPro" id="IPR018490">
    <property type="entry name" value="cNMP-bd_dom_sf"/>
</dbReference>
<sequence>MAPPNRDNSNATTYETSTLPPTTVPDTIVAAESVENSPDDSLTSLTIPSQSKKKQVTIKTPTSENASLQPHNMKKNAKLQEAQNEDREQARGNMHVLPSSQNAGLLTVGESSAYRNGKAEEARSTLTTHSGMSPSHRASRSETIAELKKLPATVKSFAGKAESKQLVNADEKNDSSPKDTSSGSKSSPRGEVKKLIKNNIDPNDDDNKSIESAGKKPDAEEPTTPDTPTDPSKSKMARLIPLLIQLVGLPFKLLRFCSKQNIRVSQALTNPERKLAHVWVCLLMFVALYNFVGVTFRCSFLYLFHFTWYSQPLWLSVFAVLDAICDLLFIYDIFLGFCTPYTGEDGLLVFDTKRTARRYLSPRKGWFWIDSITALPIDWVVLIFWPHLVPFFRLNRALRLVLKFVRYFSHFENYVNISASIIRILKFILIVILVVHVMACCWYLVSISDEPQNTIMWTNIDEMPFRPIWSIYLYACHWCLTTMIAYGGTVPASFNQVLYSEVVVCVGVSLFVTVIGTVGSLVTNLDSNASKNRQRLDEIKEYMKYRKLPTSLSTKIVNYYTFLFKSRKGWDEEKILNDLPLYLRMEVALDMNRKIVEKVELFKNSSRMFISSVVLSLMPRMTLPGAAIVRRGEIGREMYFIASGVVHILNPKDDKTVIVKLGEGSFFGEIAVIYDSLRSCTVRAGSYCDLYVLTKEAFERIEKDYPDQVRRIRELAAKRKEGQEKQRQLQLQKEEEARMVREEELKLEVESELEKKIDLDAMEDEDPNEEQPNEEDDVQESSS</sequence>
<accession>A0A7S1PFC1</accession>
<name>A0A7S1PFC1_9EUKA</name>
<feature type="compositionally biased region" description="Low complexity" evidence="9">
    <location>
        <begin position="222"/>
        <end position="231"/>
    </location>
</feature>
<feature type="transmembrane region" description="Helical" evidence="10">
    <location>
        <begin position="366"/>
        <end position="385"/>
    </location>
</feature>
<feature type="compositionally biased region" description="Low complexity" evidence="9">
    <location>
        <begin position="12"/>
        <end position="21"/>
    </location>
</feature>
<dbReference type="CDD" id="cd00038">
    <property type="entry name" value="CAP_ED"/>
    <property type="match status" value="1"/>
</dbReference>
<dbReference type="FunFam" id="1.10.287.630:FF:000001">
    <property type="entry name" value="Cyclic nucleotide-gated channel alpha 3"/>
    <property type="match status" value="1"/>
</dbReference>
<feature type="compositionally biased region" description="Low complexity" evidence="9">
    <location>
        <begin position="178"/>
        <end position="187"/>
    </location>
</feature>
<keyword evidence="4 10" id="KW-1133">Transmembrane helix</keyword>
<feature type="region of interest" description="Disordered" evidence="9">
    <location>
        <begin position="749"/>
        <end position="783"/>
    </location>
</feature>
<feature type="region of interest" description="Disordered" evidence="9">
    <location>
        <begin position="161"/>
        <end position="234"/>
    </location>
</feature>
<dbReference type="Gene3D" id="1.10.287.70">
    <property type="match status" value="1"/>
</dbReference>
<gene>
    <name evidence="12" type="ORF">PCOS0759_LOCUS1008</name>
</gene>
<dbReference type="Pfam" id="PF00027">
    <property type="entry name" value="cNMP_binding"/>
    <property type="match status" value="1"/>
</dbReference>
<feature type="compositionally biased region" description="Polar residues" evidence="9">
    <location>
        <begin position="98"/>
        <end position="114"/>
    </location>
</feature>
<organism evidence="12">
    <name type="scientific">Percolomonas cosmopolitus</name>
    <dbReference type="NCBI Taxonomy" id="63605"/>
    <lineage>
        <taxon>Eukaryota</taxon>
        <taxon>Discoba</taxon>
        <taxon>Heterolobosea</taxon>
        <taxon>Tetramitia</taxon>
        <taxon>Eutetramitia</taxon>
        <taxon>Percolomonadidae</taxon>
        <taxon>Percolomonas</taxon>
    </lineage>
</organism>
<evidence type="ECO:0000256" key="1">
    <source>
        <dbReference type="ARBA" id="ARBA00004141"/>
    </source>
</evidence>
<feature type="transmembrane region" description="Helical" evidence="10">
    <location>
        <begin position="275"/>
        <end position="292"/>
    </location>
</feature>
<evidence type="ECO:0000313" key="12">
    <source>
        <dbReference type="EMBL" id="CAD9077776.1"/>
    </source>
</evidence>
<feature type="compositionally biased region" description="Polar residues" evidence="9">
    <location>
        <begin position="57"/>
        <end position="70"/>
    </location>
</feature>
<keyword evidence="3 10" id="KW-0812">Transmembrane</keyword>
<dbReference type="InterPro" id="IPR018488">
    <property type="entry name" value="cNMP-bd_CS"/>
</dbReference>
<reference evidence="12" key="1">
    <citation type="submission" date="2021-01" db="EMBL/GenBank/DDBJ databases">
        <authorList>
            <person name="Corre E."/>
            <person name="Pelletier E."/>
            <person name="Niang G."/>
            <person name="Scheremetjew M."/>
            <person name="Finn R."/>
            <person name="Kale V."/>
            <person name="Holt S."/>
            <person name="Cochrane G."/>
            <person name="Meng A."/>
            <person name="Brown T."/>
            <person name="Cohen L."/>
        </authorList>
    </citation>
    <scope>NUCLEOTIDE SEQUENCE</scope>
    <source>
        <strain evidence="12">WS</strain>
    </source>
</reference>
<dbReference type="PANTHER" id="PTHR45638">
    <property type="entry name" value="CYCLIC NUCLEOTIDE-GATED CATION CHANNEL SUBUNIT A"/>
    <property type="match status" value="1"/>
</dbReference>
<dbReference type="SUPFAM" id="SSF81324">
    <property type="entry name" value="Voltage-gated potassium channels"/>
    <property type="match status" value="1"/>
</dbReference>
<keyword evidence="2" id="KW-0813">Transport</keyword>
<dbReference type="Pfam" id="PF00520">
    <property type="entry name" value="Ion_trans"/>
    <property type="match status" value="1"/>
</dbReference>
<dbReference type="GO" id="GO:0016020">
    <property type="term" value="C:membrane"/>
    <property type="evidence" value="ECO:0007669"/>
    <property type="project" value="UniProtKB-SubCell"/>
</dbReference>
<dbReference type="AlphaFoldDB" id="A0A7S1PFC1"/>
<evidence type="ECO:0000256" key="3">
    <source>
        <dbReference type="ARBA" id="ARBA00022692"/>
    </source>
</evidence>
<evidence type="ECO:0000256" key="8">
    <source>
        <dbReference type="ARBA" id="ARBA00023303"/>
    </source>
</evidence>
<dbReference type="EMBL" id="HBGD01001259">
    <property type="protein sequence ID" value="CAD9077776.1"/>
    <property type="molecule type" value="Transcribed_RNA"/>
</dbReference>
<dbReference type="PRINTS" id="PR01463">
    <property type="entry name" value="EAGCHANLFMLY"/>
</dbReference>
<comment type="subcellular location">
    <subcellularLocation>
        <location evidence="1">Membrane</location>
        <topology evidence="1">Multi-pass membrane protein</topology>
    </subcellularLocation>
</comment>
<dbReference type="InterPro" id="IPR003938">
    <property type="entry name" value="K_chnl_volt-dep_EAG/ELK/ERG"/>
</dbReference>
<feature type="compositionally biased region" description="Polar residues" evidence="9">
    <location>
        <begin position="34"/>
        <end position="50"/>
    </location>
</feature>
<feature type="transmembrane region" description="Helical" evidence="10">
    <location>
        <begin position="467"/>
        <end position="486"/>
    </location>
</feature>
<dbReference type="GO" id="GO:0005249">
    <property type="term" value="F:voltage-gated potassium channel activity"/>
    <property type="evidence" value="ECO:0007669"/>
    <property type="project" value="InterPro"/>
</dbReference>
<feature type="domain" description="Cyclic nucleotide-binding" evidence="11">
    <location>
        <begin position="601"/>
        <end position="719"/>
    </location>
</feature>
<dbReference type="GO" id="GO:0044877">
    <property type="term" value="F:protein-containing complex binding"/>
    <property type="evidence" value="ECO:0007669"/>
    <property type="project" value="TreeGrafter"/>
</dbReference>
<feature type="compositionally biased region" description="Basic and acidic residues" evidence="9">
    <location>
        <begin position="749"/>
        <end position="759"/>
    </location>
</feature>
<feature type="region of interest" description="Disordered" evidence="9">
    <location>
        <begin position="1"/>
        <end position="147"/>
    </location>
</feature>
<evidence type="ECO:0000256" key="6">
    <source>
        <dbReference type="ARBA" id="ARBA00023136"/>
    </source>
</evidence>
<keyword evidence="5" id="KW-0406">Ion transport</keyword>
<dbReference type="InterPro" id="IPR014710">
    <property type="entry name" value="RmlC-like_jellyroll"/>
</dbReference>
<feature type="transmembrane region" description="Helical" evidence="10">
    <location>
        <begin position="498"/>
        <end position="522"/>
    </location>
</feature>
<feature type="compositionally biased region" description="Polar residues" evidence="9">
    <location>
        <begin position="124"/>
        <end position="133"/>
    </location>
</feature>
<feature type="compositionally biased region" description="Acidic residues" evidence="9">
    <location>
        <begin position="760"/>
        <end position="783"/>
    </location>
</feature>
<evidence type="ECO:0000256" key="2">
    <source>
        <dbReference type="ARBA" id="ARBA00022448"/>
    </source>
</evidence>
<dbReference type="SUPFAM" id="SSF51206">
    <property type="entry name" value="cAMP-binding domain-like"/>
    <property type="match status" value="1"/>
</dbReference>
<feature type="transmembrane region" description="Helical" evidence="10">
    <location>
        <begin position="312"/>
        <end position="331"/>
    </location>
</feature>
<dbReference type="PROSITE" id="PS00888">
    <property type="entry name" value="CNMP_BINDING_1"/>
    <property type="match status" value="1"/>
</dbReference>
<evidence type="ECO:0000256" key="4">
    <source>
        <dbReference type="ARBA" id="ARBA00022989"/>
    </source>
</evidence>
<evidence type="ECO:0000256" key="5">
    <source>
        <dbReference type="ARBA" id="ARBA00023065"/>
    </source>
</evidence>